<organism evidence="12 13">
    <name type="scientific">Brevibacillus laterosporus LMG 15441</name>
    <dbReference type="NCBI Taxonomy" id="1042163"/>
    <lineage>
        <taxon>Bacteria</taxon>
        <taxon>Bacillati</taxon>
        <taxon>Bacillota</taxon>
        <taxon>Bacilli</taxon>
        <taxon>Bacillales</taxon>
        <taxon>Paenibacillaceae</taxon>
        <taxon>Brevibacillus</taxon>
    </lineage>
</organism>
<dbReference type="Proteomes" id="UP000005850">
    <property type="component" value="Chromosome"/>
</dbReference>
<proteinExistence type="inferred from homology"/>
<dbReference type="InterPro" id="IPR036390">
    <property type="entry name" value="WH_DNA-bd_sf"/>
</dbReference>
<dbReference type="GO" id="GO:0008270">
    <property type="term" value="F:zinc ion binding"/>
    <property type="evidence" value="ECO:0007669"/>
    <property type="project" value="TreeGrafter"/>
</dbReference>
<dbReference type="AlphaFoldDB" id="A0A075QXL9"/>
<evidence type="ECO:0000256" key="3">
    <source>
        <dbReference type="ARBA" id="ARBA00022490"/>
    </source>
</evidence>
<evidence type="ECO:0000313" key="12">
    <source>
        <dbReference type="EMBL" id="AIG25112.1"/>
    </source>
</evidence>
<name>A0A075QXL9_BRELA</name>
<evidence type="ECO:0000256" key="8">
    <source>
        <dbReference type="ARBA" id="ARBA00023125"/>
    </source>
</evidence>
<evidence type="ECO:0000256" key="7">
    <source>
        <dbReference type="ARBA" id="ARBA00023015"/>
    </source>
</evidence>
<keyword evidence="3" id="KW-0963">Cytoplasm</keyword>
<reference evidence="12 13" key="1">
    <citation type="journal article" date="2011" name="J. Bacteriol.">
        <title>Genome sequence of Brevibacillus laterosporus LMG 15441, a pathogen of invertebrates.</title>
        <authorList>
            <person name="Djukic M."/>
            <person name="Poehlein A."/>
            <person name="Thurmer A."/>
            <person name="Daniel R."/>
        </authorList>
    </citation>
    <scope>NUCLEOTIDE SEQUENCE [LARGE SCALE GENOMIC DNA]</scope>
    <source>
        <strain evidence="12 13">LMG 15441</strain>
    </source>
</reference>
<evidence type="ECO:0000256" key="5">
    <source>
        <dbReference type="ARBA" id="ARBA00022723"/>
    </source>
</evidence>
<dbReference type="Gene3D" id="1.10.10.10">
    <property type="entry name" value="Winged helix-like DNA-binding domain superfamily/Winged helix DNA-binding domain"/>
    <property type="match status" value="1"/>
</dbReference>
<dbReference type="GO" id="GO:0005737">
    <property type="term" value="C:cytoplasm"/>
    <property type="evidence" value="ECO:0007669"/>
    <property type="project" value="UniProtKB-SubCell"/>
</dbReference>
<dbReference type="FunFam" id="1.10.10.10:FF:000007">
    <property type="entry name" value="Ferric uptake regulation protein"/>
    <property type="match status" value="1"/>
</dbReference>
<evidence type="ECO:0000256" key="9">
    <source>
        <dbReference type="ARBA" id="ARBA00023163"/>
    </source>
</evidence>
<dbReference type="GO" id="GO:0000976">
    <property type="term" value="F:transcription cis-regulatory region binding"/>
    <property type="evidence" value="ECO:0007669"/>
    <property type="project" value="TreeGrafter"/>
</dbReference>
<dbReference type="Pfam" id="PF01475">
    <property type="entry name" value="FUR"/>
    <property type="match status" value="1"/>
</dbReference>
<dbReference type="PANTHER" id="PTHR33202:SF8">
    <property type="entry name" value="PEROXIDE-RESPONSIVE REPRESSOR PERR"/>
    <property type="match status" value="1"/>
</dbReference>
<dbReference type="SUPFAM" id="SSF46785">
    <property type="entry name" value="Winged helix' DNA-binding domain"/>
    <property type="match status" value="1"/>
</dbReference>
<sequence>MMQQVERAVEILKNQGVRMTPQRHAILAYLLETMTHPTADEIYKALEGKFPNMSVATIYNNLRVFKEAGLVRELTYGDASSRFDANVEDEHYHIICSECGAIQDFHFPYLSQVEAAACEQANFHISGHRMEVYGVCQSCQENKPKQ</sequence>
<dbReference type="InterPro" id="IPR036388">
    <property type="entry name" value="WH-like_DNA-bd_sf"/>
</dbReference>
<keyword evidence="9" id="KW-0804">Transcription</keyword>
<keyword evidence="8" id="KW-0238">DNA-binding</keyword>
<keyword evidence="6 10" id="KW-0862">Zinc</keyword>
<evidence type="ECO:0000256" key="4">
    <source>
        <dbReference type="ARBA" id="ARBA00022491"/>
    </source>
</evidence>
<comment type="subcellular location">
    <subcellularLocation>
        <location evidence="1">Cytoplasm</location>
    </subcellularLocation>
</comment>
<dbReference type="GO" id="GO:1900376">
    <property type="term" value="P:regulation of secondary metabolite biosynthetic process"/>
    <property type="evidence" value="ECO:0007669"/>
    <property type="project" value="TreeGrafter"/>
</dbReference>
<evidence type="ECO:0000256" key="10">
    <source>
        <dbReference type="PIRSR" id="PIRSR602481-1"/>
    </source>
</evidence>
<dbReference type="GO" id="GO:0045892">
    <property type="term" value="P:negative regulation of DNA-templated transcription"/>
    <property type="evidence" value="ECO:0007669"/>
    <property type="project" value="TreeGrafter"/>
</dbReference>
<accession>A0A075QXL9</accession>
<keyword evidence="7" id="KW-0805">Transcription regulation</keyword>
<dbReference type="PANTHER" id="PTHR33202">
    <property type="entry name" value="ZINC UPTAKE REGULATION PROTEIN"/>
    <property type="match status" value="1"/>
</dbReference>
<dbReference type="CDD" id="cd07153">
    <property type="entry name" value="Fur_like"/>
    <property type="match status" value="1"/>
</dbReference>
<dbReference type="GO" id="GO:0003700">
    <property type="term" value="F:DNA-binding transcription factor activity"/>
    <property type="evidence" value="ECO:0007669"/>
    <property type="project" value="InterPro"/>
</dbReference>
<dbReference type="EMBL" id="CP007806">
    <property type="protein sequence ID" value="AIG25112.1"/>
    <property type="molecule type" value="Genomic_DNA"/>
</dbReference>
<evidence type="ECO:0000256" key="2">
    <source>
        <dbReference type="ARBA" id="ARBA00007957"/>
    </source>
</evidence>
<keyword evidence="13" id="KW-1185">Reference proteome</keyword>
<keyword evidence="4" id="KW-0678">Repressor</keyword>
<comment type="cofactor">
    <cofactor evidence="11">
        <name>Mn(2+)</name>
        <dbReference type="ChEBI" id="CHEBI:29035"/>
    </cofactor>
    <cofactor evidence="11">
        <name>Fe(2+)</name>
        <dbReference type="ChEBI" id="CHEBI:29033"/>
    </cofactor>
    <text evidence="11">Binds 1 Mn(2+) or Fe(2+) ion per subunit.</text>
</comment>
<evidence type="ECO:0000256" key="6">
    <source>
        <dbReference type="ARBA" id="ARBA00022833"/>
    </source>
</evidence>
<feature type="binding site" evidence="11">
    <location>
        <position position="128"/>
    </location>
    <ligand>
        <name>Fe cation</name>
        <dbReference type="ChEBI" id="CHEBI:24875"/>
    </ligand>
</feature>
<feature type="binding site" evidence="10">
    <location>
        <position position="139"/>
    </location>
    <ligand>
        <name>Zn(2+)</name>
        <dbReference type="ChEBI" id="CHEBI:29105"/>
    </ligand>
</feature>
<dbReference type="InterPro" id="IPR043135">
    <property type="entry name" value="Fur_C"/>
</dbReference>
<gene>
    <name evidence="12" type="primary">perR</name>
    <name evidence="12" type="ORF">BRLA_c007540</name>
</gene>
<dbReference type="Gene3D" id="3.30.1490.190">
    <property type="match status" value="1"/>
</dbReference>
<feature type="binding site" evidence="10">
    <location>
        <position position="136"/>
    </location>
    <ligand>
        <name>Zn(2+)</name>
        <dbReference type="ChEBI" id="CHEBI:29105"/>
    </ligand>
</feature>
<evidence type="ECO:0000313" key="13">
    <source>
        <dbReference type="Proteomes" id="UP000005850"/>
    </source>
</evidence>
<dbReference type="STRING" id="1042163.BRLA_c007540"/>
<dbReference type="KEGG" id="blr:BRLA_c007540"/>
<keyword evidence="11" id="KW-0408">Iron</keyword>
<feature type="binding site" evidence="10">
    <location>
        <position position="99"/>
    </location>
    <ligand>
        <name>Zn(2+)</name>
        <dbReference type="ChEBI" id="CHEBI:29105"/>
    </ligand>
</feature>
<protein>
    <submittedName>
        <fullName evidence="12">Peroxide operon regulator</fullName>
    </submittedName>
</protein>
<comment type="cofactor">
    <cofactor evidence="10">
        <name>Zn(2+)</name>
        <dbReference type="ChEBI" id="CHEBI:29105"/>
    </cofactor>
    <text evidence="10">Binds 1 zinc ion per subunit.</text>
</comment>
<dbReference type="eggNOG" id="COG0735">
    <property type="taxonomic scope" value="Bacteria"/>
</dbReference>
<keyword evidence="5 10" id="KW-0479">Metal-binding</keyword>
<dbReference type="InterPro" id="IPR002481">
    <property type="entry name" value="FUR"/>
</dbReference>
<dbReference type="RefSeq" id="WP_003335392.1">
    <property type="nucleotide sequence ID" value="NZ_CP007806.1"/>
</dbReference>
<dbReference type="HOGENOM" id="CLU_096072_4_2_9"/>
<feature type="binding site" evidence="10">
    <location>
        <position position="96"/>
    </location>
    <ligand>
        <name>Zn(2+)</name>
        <dbReference type="ChEBI" id="CHEBI:29105"/>
    </ligand>
</feature>
<evidence type="ECO:0000256" key="11">
    <source>
        <dbReference type="PIRSR" id="PIRSR602481-2"/>
    </source>
</evidence>
<comment type="similarity">
    <text evidence="2">Belongs to the Fur family.</text>
</comment>
<evidence type="ECO:0000256" key="1">
    <source>
        <dbReference type="ARBA" id="ARBA00004496"/>
    </source>
</evidence>